<sequence>MTTSLLRQTTLATLPQTVRRPTYDRAAVRSGVVHLGVGGFHRSHQAVYFDRLLARGHADWGITGVGVLAVDRPLHAALRAQDGLYTLVLKAADGSIEPSVIGSLRDLLLLEEDPEAVLGVMAAPATRMVTMTITEGGYSTDKTTGRFRLDDALAADLGRPLPRTAFGLLTEALRRRRDAGTPPFTVVSCDNVEGNGNLARQTLIEFARLQQADGEDGMADWIAATVAFPNSMVDRITPATTDEDRRRLTAETGVVDQWPVVAEPYLQWVLEDRFSHARPPLDEVGVQLVEDVRPYELMKLRLLNASHQVLSYLGYLAGHRRVDEVLADPVFAELVERYMRVEATPTLPPVPDTDLAEYRRSLLERFANPAVSDTLARNCAEGSERIATFLLPVIRDQLSHGGPIDIAVLAVAAWARYAAGTDEDGNPIAVVDARLEQLIPLVRSQHEDPLAVLTLEEVFGDLVGDERFRGAYSRSAALLNRLGARGAVAHLVTS</sequence>
<dbReference type="PANTHER" id="PTHR43362">
    <property type="entry name" value="MANNITOL DEHYDROGENASE DSF1-RELATED"/>
    <property type="match status" value="1"/>
</dbReference>
<feature type="domain" description="Mannitol dehydrogenase C-terminal" evidence="8">
    <location>
        <begin position="291"/>
        <end position="465"/>
    </location>
</feature>
<dbReference type="PROSITE" id="PS00974">
    <property type="entry name" value="MANNITOL_DHGENASE"/>
    <property type="match status" value="1"/>
</dbReference>
<evidence type="ECO:0000256" key="3">
    <source>
        <dbReference type="ARBA" id="ARBA00016219"/>
    </source>
</evidence>
<dbReference type="AlphaFoldDB" id="A0A238ULJ7"/>
<evidence type="ECO:0000256" key="6">
    <source>
        <dbReference type="ARBA" id="ARBA00048615"/>
    </source>
</evidence>
<dbReference type="Gene3D" id="3.40.50.720">
    <property type="entry name" value="NAD(P)-binding Rossmann-like Domain"/>
    <property type="match status" value="1"/>
</dbReference>
<keyword evidence="10" id="KW-1185">Reference proteome</keyword>
<gene>
    <name evidence="9" type="ORF">SAMN06272737_10113</name>
</gene>
<dbReference type="Proteomes" id="UP000198403">
    <property type="component" value="Unassembled WGS sequence"/>
</dbReference>
<feature type="domain" description="Mannitol dehydrogenase N-terminal" evidence="7">
    <location>
        <begin position="31"/>
        <end position="282"/>
    </location>
</feature>
<evidence type="ECO:0000256" key="4">
    <source>
        <dbReference type="ARBA" id="ARBA00023002"/>
    </source>
</evidence>
<reference evidence="9 10" key="1">
    <citation type="submission" date="2017-06" db="EMBL/GenBank/DDBJ databases">
        <authorList>
            <person name="Kim H.J."/>
            <person name="Triplett B.A."/>
        </authorList>
    </citation>
    <scope>NUCLEOTIDE SEQUENCE [LARGE SCALE GENOMIC DNA]</scope>
    <source>
        <strain evidence="9 10">DSM 44272</strain>
    </source>
</reference>
<dbReference type="SUPFAM" id="SSF51735">
    <property type="entry name" value="NAD(P)-binding Rossmann-fold domains"/>
    <property type="match status" value="1"/>
</dbReference>
<dbReference type="InterPro" id="IPR050988">
    <property type="entry name" value="Mannitol_DH/Oxidoreductase"/>
</dbReference>
<dbReference type="SUPFAM" id="SSF48179">
    <property type="entry name" value="6-phosphogluconate dehydrogenase C-terminal domain-like"/>
    <property type="match status" value="1"/>
</dbReference>
<dbReference type="InterPro" id="IPR023027">
    <property type="entry name" value="Mannitol_DH_CS"/>
</dbReference>
<dbReference type="InterPro" id="IPR036291">
    <property type="entry name" value="NAD(P)-bd_dom_sf"/>
</dbReference>
<evidence type="ECO:0000313" key="10">
    <source>
        <dbReference type="Proteomes" id="UP000198403"/>
    </source>
</evidence>
<dbReference type="OrthoDB" id="271711at2"/>
<dbReference type="GO" id="GO:0008926">
    <property type="term" value="F:mannitol-1-phosphate 5-dehydrogenase activity"/>
    <property type="evidence" value="ECO:0007669"/>
    <property type="project" value="UniProtKB-EC"/>
</dbReference>
<dbReference type="InterPro" id="IPR013131">
    <property type="entry name" value="Mannitol_DH_N"/>
</dbReference>
<dbReference type="RefSeq" id="WP_089334560.1">
    <property type="nucleotide sequence ID" value="NZ_FZNO01000001.1"/>
</dbReference>
<proteinExistence type="inferred from homology"/>
<organism evidence="9 10">
    <name type="scientific">Blastococcus mobilis</name>
    <dbReference type="NCBI Taxonomy" id="1938746"/>
    <lineage>
        <taxon>Bacteria</taxon>
        <taxon>Bacillati</taxon>
        <taxon>Actinomycetota</taxon>
        <taxon>Actinomycetes</taxon>
        <taxon>Geodermatophilales</taxon>
        <taxon>Geodermatophilaceae</taxon>
        <taxon>Blastococcus</taxon>
    </lineage>
</organism>
<evidence type="ECO:0000313" key="9">
    <source>
        <dbReference type="EMBL" id="SNR22918.1"/>
    </source>
</evidence>
<dbReference type="InterPro" id="IPR000669">
    <property type="entry name" value="Mannitol_DH"/>
</dbReference>
<protein>
    <recommendedName>
        <fullName evidence="3">Mannitol-1-phosphate 5-dehydrogenase</fullName>
        <ecNumber evidence="2">1.1.1.17</ecNumber>
    </recommendedName>
</protein>
<comment type="similarity">
    <text evidence="1">Belongs to the mannitol dehydrogenase family.</text>
</comment>
<evidence type="ECO:0000259" key="7">
    <source>
        <dbReference type="Pfam" id="PF01232"/>
    </source>
</evidence>
<accession>A0A238ULJ7</accession>
<dbReference type="Pfam" id="PF01232">
    <property type="entry name" value="Mannitol_dh"/>
    <property type="match status" value="1"/>
</dbReference>
<evidence type="ECO:0000256" key="1">
    <source>
        <dbReference type="ARBA" id="ARBA00006541"/>
    </source>
</evidence>
<dbReference type="GO" id="GO:0019594">
    <property type="term" value="P:mannitol metabolic process"/>
    <property type="evidence" value="ECO:0007669"/>
    <property type="project" value="InterPro"/>
</dbReference>
<comment type="catalytic activity">
    <reaction evidence="6">
        <text>D-mannitol 1-phosphate + NAD(+) = beta-D-fructose 6-phosphate + NADH + H(+)</text>
        <dbReference type="Rhea" id="RHEA:19661"/>
        <dbReference type="ChEBI" id="CHEBI:15378"/>
        <dbReference type="ChEBI" id="CHEBI:57540"/>
        <dbReference type="ChEBI" id="CHEBI:57634"/>
        <dbReference type="ChEBI" id="CHEBI:57945"/>
        <dbReference type="ChEBI" id="CHEBI:61381"/>
        <dbReference type="EC" id="1.1.1.17"/>
    </reaction>
</comment>
<dbReference type="InterPro" id="IPR013118">
    <property type="entry name" value="Mannitol_DH_C"/>
</dbReference>
<dbReference type="Gene3D" id="1.10.1040.10">
    <property type="entry name" value="N-(1-d-carboxylethyl)-l-norvaline Dehydrogenase, domain 2"/>
    <property type="match status" value="1"/>
</dbReference>
<dbReference type="EMBL" id="FZNO01000001">
    <property type="protein sequence ID" value="SNR22918.1"/>
    <property type="molecule type" value="Genomic_DNA"/>
</dbReference>
<evidence type="ECO:0000256" key="5">
    <source>
        <dbReference type="ARBA" id="ARBA00023027"/>
    </source>
</evidence>
<name>A0A238ULJ7_9ACTN</name>
<evidence type="ECO:0000259" key="8">
    <source>
        <dbReference type="Pfam" id="PF08125"/>
    </source>
</evidence>
<keyword evidence="5" id="KW-0520">NAD</keyword>
<dbReference type="InterPro" id="IPR008927">
    <property type="entry name" value="6-PGluconate_DH-like_C_sf"/>
</dbReference>
<dbReference type="InterPro" id="IPR013328">
    <property type="entry name" value="6PGD_dom2"/>
</dbReference>
<evidence type="ECO:0000256" key="2">
    <source>
        <dbReference type="ARBA" id="ARBA00012939"/>
    </source>
</evidence>
<dbReference type="Pfam" id="PF08125">
    <property type="entry name" value="Mannitol_dh_C"/>
    <property type="match status" value="1"/>
</dbReference>
<dbReference type="PANTHER" id="PTHR43362:SF1">
    <property type="entry name" value="MANNITOL DEHYDROGENASE 2-RELATED"/>
    <property type="match status" value="1"/>
</dbReference>
<keyword evidence="4" id="KW-0560">Oxidoreductase</keyword>
<dbReference type="EC" id="1.1.1.17" evidence="2"/>
<dbReference type="PRINTS" id="PR00084">
    <property type="entry name" value="MTLDHDRGNASE"/>
</dbReference>